<keyword evidence="1" id="KW-0805">Transcription regulation</keyword>
<dbReference type="PANTHER" id="PTHR30055">
    <property type="entry name" value="HTH-TYPE TRANSCRIPTIONAL REGULATOR RUTR"/>
    <property type="match status" value="1"/>
</dbReference>
<dbReference type="PANTHER" id="PTHR30055:SF234">
    <property type="entry name" value="HTH-TYPE TRANSCRIPTIONAL REGULATOR BETI"/>
    <property type="match status" value="1"/>
</dbReference>
<sequence length="205" mass="22201">MTGQRRRGPRGDVSAERIVTAAERVLDRGGLTALTLRRIAAEADVTPNAIYTYVPDMEALRNRIGDRFLGTIDLAPLRDAPDAASLERFLRGVLERFRAAPARVEILASQRVVGPHSLALNEALLGFFDDAGLSEERGWSATAFLTEWVHGAAILSASETPTPRFRAELEATDLTAYPRTAAMLGESPAADALNLVVHALLGRDQ</sequence>
<reference evidence="6 7" key="1">
    <citation type="submission" date="2020-10" db="EMBL/GenBank/DDBJ databases">
        <title>Myceligenerans pegani sp. nov., an endophytic actinomycete isolated from Peganum harmala L. in Xinjiang, China.</title>
        <authorList>
            <person name="Xin L."/>
        </authorList>
    </citation>
    <scope>NUCLEOTIDE SEQUENCE [LARGE SCALE GENOMIC DNA]</scope>
    <source>
        <strain evidence="6 7">TRM65318</strain>
    </source>
</reference>
<gene>
    <name evidence="6" type="ORF">IHE71_21855</name>
</gene>
<dbReference type="Gene3D" id="1.10.357.10">
    <property type="entry name" value="Tetracycline Repressor, domain 2"/>
    <property type="match status" value="1"/>
</dbReference>
<keyword evidence="3" id="KW-0804">Transcription</keyword>
<accession>A0ABR9N3V1</accession>
<dbReference type="InterPro" id="IPR004111">
    <property type="entry name" value="Repressor_TetR_C"/>
</dbReference>
<dbReference type="InterPro" id="IPR001647">
    <property type="entry name" value="HTH_TetR"/>
</dbReference>
<dbReference type="Proteomes" id="UP000625527">
    <property type="component" value="Unassembled WGS sequence"/>
</dbReference>
<dbReference type="Pfam" id="PF02909">
    <property type="entry name" value="TetR_C_1"/>
    <property type="match status" value="1"/>
</dbReference>
<evidence type="ECO:0000256" key="4">
    <source>
        <dbReference type="PROSITE-ProRule" id="PRU00335"/>
    </source>
</evidence>
<evidence type="ECO:0000256" key="3">
    <source>
        <dbReference type="ARBA" id="ARBA00023163"/>
    </source>
</evidence>
<dbReference type="PROSITE" id="PS50977">
    <property type="entry name" value="HTH_TETR_2"/>
    <property type="match status" value="1"/>
</dbReference>
<dbReference type="SUPFAM" id="SSF46689">
    <property type="entry name" value="Homeodomain-like"/>
    <property type="match status" value="1"/>
</dbReference>
<dbReference type="SUPFAM" id="SSF48498">
    <property type="entry name" value="Tetracyclin repressor-like, C-terminal domain"/>
    <property type="match status" value="1"/>
</dbReference>
<dbReference type="InterPro" id="IPR050109">
    <property type="entry name" value="HTH-type_TetR-like_transc_reg"/>
</dbReference>
<name>A0ABR9N3V1_9MICO</name>
<dbReference type="RefSeq" id="WP_192864877.1">
    <property type="nucleotide sequence ID" value="NZ_JADAQT010000108.1"/>
</dbReference>
<evidence type="ECO:0000256" key="2">
    <source>
        <dbReference type="ARBA" id="ARBA00023125"/>
    </source>
</evidence>
<feature type="domain" description="HTH tetR-type" evidence="5">
    <location>
        <begin position="12"/>
        <end position="72"/>
    </location>
</feature>
<evidence type="ECO:0000313" key="6">
    <source>
        <dbReference type="EMBL" id="MBE1878344.1"/>
    </source>
</evidence>
<evidence type="ECO:0000259" key="5">
    <source>
        <dbReference type="PROSITE" id="PS50977"/>
    </source>
</evidence>
<comment type="caution">
    <text evidence="6">The sequence shown here is derived from an EMBL/GenBank/DDBJ whole genome shotgun (WGS) entry which is preliminary data.</text>
</comment>
<organism evidence="6 7">
    <name type="scientific">Myceligenerans pegani</name>
    <dbReference type="NCBI Taxonomy" id="2776917"/>
    <lineage>
        <taxon>Bacteria</taxon>
        <taxon>Bacillati</taxon>
        <taxon>Actinomycetota</taxon>
        <taxon>Actinomycetes</taxon>
        <taxon>Micrococcales</taxon>
        <taxon>Promicromonosporaceae</taxon>
        <taxon>Myceligenerans</taxon>
    </lineage>
</organism>
<proteinExistence type="predicted"/>
<evidence type="ECO:0000256" key="1">
    <source>
        <dbReference type="ARBA" id="ARBA00023015"/>
    </source>
</evidence>
<feature type="DNA-binding region" description="H-T-H motif" evidence="4">
    <location>
        <begin position="35"/>
        <end position="54"/>
    </location>
</feature>
<dbReference type="InterPro" id="IPR009057">
    <property type="entry name" value="Homeodomain-like_sf"/>
</dbReference>
<keyword evidence="7" id="KW-1185">Reference proteome</keyword>
<protein>
    <submittedName>
        <fullName evidence="6">TetR family transcriptional regulator</fullName>
    </submittedName>
</protein>
<keyword evidence="2 4" id="KW-0238">DNA-binding</keyword>
<dbReference type="InterPro" id="IPR036271">
    <property type="entry name" value="Tet_transcr_reg_TetR-rel_C_sf"/>
</dbReference>
<dbReference type="EMBL" id="JADAQT010000108">
    <property type="protein sequence ID" value="MBE1878344.1"/>
    <property type="molecule type" value="Genomic_DNA"/>
</dbReference>
<dbReference type="Pfam" id="PF00440">
    <property type="entry name" value="TetR_N"/>
    <property type="match status" value="1"/>
</dbReference>
<evidence type="ECO:0000313" key="7">
    <source>
        <dbReference type="Proteomes" id="UP000625527"/>
    </source>
</evidence>